<evidence type="ECO:0000313" key="12">
    <source>
        <dbReference type="EMBL" id="PIS15088.1"/>
    </source>
</evidence>
<dbReference type="GO" id="GO:0004825">
    <property type="term" value="F:methionine-tRNA ligase activity"/>
    <property type="evidence" value="ECO:0007669"/>
    <property type="project" value="UniProtKB-EC"/>
</dbReference>
<dbReference type="InterPro" id="IPR009080">
    <property type="entry name" value="tRNAsynth_Ia_anticodon-bd"/>
</dbReference>
<name>A0A2H0WT33_9BACT</name>
<dbReference type="InterPro" id="IPR014729">
    <property type="entry name" value="Rossmann-like_a/b/a_fold"/>
</dbReference>
<dbReference type="SUPFAM" id="SSF52374">
    <property type="entry name" value="Nucleotidylyl transferase"/>
    <property type="match status" value="1"/>
</dbReference>
<dbReference type="EMBL" id="PEZH01000034">
    <property type="protein sequence ID" value="PIS15088.1"/>
    <property type="molecule type" value="Genomic_DNA"/>
</dbReference>
<feature type="domain" description="Methionyl/Leucyl tRNA synthetase" evidence="11">
    <location>
        <begin position="6"/>
        <end position="146"/>
    </location>
</feature>
<dbReference type="Gene3D" id="1.10.730.10">
    <property type="entry name" value="Isoleucyl-tRNA Synthetase, Domain 1"/>
    <property type="match status" value="1"/>
</dbReference>
<organism evidence="12 13">
    <name type="scientific">Candidatus Shapirobacteria bacterium CG09_land_8_20_14_0_10_38_17</name>
    <dbReference type="NCBI Taxonomy" id="1974884"/>
    <lineage>
        <taxon>Bacteria</taxon>
        <taxon>Candidatus Shapironibacteriota</taxon>
    </lineage>
</organism>
<feature type="domain" description="Methionyl/Leucyl tRNA synthetase" evidence="11">
    <location>
        <begin position="156"/>
        <end position="351"/>
    </location>
</feature>
<dbReference type="Pfam" id="PF09334">
    <property type="entry name" value="tRNA-synt_1g"/>
    <property type="match status" value="2"/>
</dbReference>
<evidence type="ECO:0000256" key="2">
    <source>
        <dbReference type="ARBA" id="ARBA00012838"/>
    </source>
</evidence>
<dbReference type="NCBIfam" id="TIGR00398">
    <property type="entry name" value="metG"/>
    <property type="match status" value="1"/>
</dbReference>
<evidence type="ECO:0000259" key="11">
    <source>
        <dbReference type="Pfam" id="PF09334"/>
    </source>
</evidence>
<dbReference type="InterPro" id="IPR015413">
    <property type="entry name" value="Methionyl/Leucyl_tRNA_Synth"/>
</dbReference>
<keyword evidence="5 10" id="KW-0547">Nucleotide-binding</keyword>
<keyword evidence="4 10" id="KW-0436">Ligase</keyword>
<keyword evidence="8 10" id="KW-0030">Aminoacyl-tRNA synthetase</keyword>
<proteinExistence type="inferred from homology"/>
<evidence type="ECO:0000256" key="10">
    <source>
        <dbReference type="RuleBase" id="RU363039"/>
    </source>
</evidence>
<accession>A0A2H0WT33</accession>
<evidence type="ECO:0000256" key="3">
    <source>
        <dbReference type="ARBA" id="ARBA00018753"/>
    </source>
</evidence>
<dbReference type="PANTHER" id="PTHR43326">
    <property type="entry name" value="METHIONYL-TRNA SYNTHETASE"/>
    <property type="match status" value="1"/>
</dbReference>
<reference evidence="13" key="1">
    <citation type="submission" date="2017-09" db="EMBL/GenBank/DDBJ databases">
        <title>Depth-based differentiation of microbial function through sediment-hosted aquifers and enrichment of novel symbionts in the deep terrestrial subsurface.</title>
        <authorList>
            <person name="Probst A.J."/>
            <person name="Ladd B."/>
            <person name="Jarett J.K."/>
            <person name="Geller-Mcgrath D.E."/>
            <person name="Sieber C.M.K."/>
            <person name="Emerson J.B."/>
            <person name="Anantharaman K."/>
            <person name="Thomas B.C."/>
            <person name="Malmstrom R."/>
            <person name="Stieglmeier M."/>
            <person name="Klingl A."/>
            <person name="Woyke T."/>
            <person name="Ryan C.M."/>
            <person name="Banfield J.F."/>
        </authorList>
    </citation>
    <scope>NUCLEOTIDE SEQUENCE [LARGE SCALE GENOMIC DNA]</scope>
</reference>
<dbReference type="GO" id="GO:0006431">
    <property type="term" value="P:methionyl-tRNA aminoacylation"/>
    <property type="evidence" value="ECO:0007669"/>
    <property type="project" value="InterPro"/>
</dbReference>
<comment type="function">
    <text evidence="1">Is required not only for elongation of protein synthesis but also for the initiation of all mRNA translation through initiator tRNA(fMet) aminoacylation.</text>
</comment>
<evidence type="ECO:0000256" key="5">
    <source>
        <dbReference type="ARBA" id="ARBA00022741"/>
    </source>
</evidence>
<protein>
    <recommendedName>
        <fullName evidence="3">Methionine--tRNA ligase</fullName>
        <ecNumber evidence="2">6.1.1.10</ecNumber>
    </recommendedName>
    <alternativeName>
        <fullName evidence="9">Methionyl-tRNA synthetase</fullName>
    </alternativeName>
</protein>
<comment type="caution">
    <text evidence="12">The sequence shown here is derived from an EMBL/GenBank/DDBJ whole genome shotgun (WGS) entry which is preliminary data.</text>
</comment>
<evidence type="ECO:0000256" key="9">
    <source>
        <dbReference type="ARBA" id="ARBA00030904"/>
    </source>
</evidence>
<dbReference type="PRINTS" id="PR01041">
    <property type="entry name" value="TRNASYNTHMET"/>
</dbReference>
<dbReference type="FunFam" id="2.170.220.10:FF:000002">
    <property type="entry name" value="Methionine--tRNA ligase"/>
    <property type="match status" value="1"/>
</dbReference>
<evidence type="ECO:0000313" key="13">
    <source>
        <dbReference type="Proteomes" id="UP000231282"/>
    </source>
</evidence>
<dbReference type="InterPro" id="IPR033911">
    <property type="entry name" value="MetRS_core"/>
</dbReference>
<dbReference type="AlphaFoldDB" id="A0A2H0WT33"/>
<keyword evidence="6 10" id="KW-0067">ATP-binding</keyword>
<dbReference type="CDD" id="cd00814">
    <property type="entry name" value="MetRS_core"/>
    <property type="match status" value="1"/>
</dbReference>
<gene>
    <name evidence="12" type="ORF">COT63_01805</name>
</gene>
<evidence type="ECO:0000256" key="4">
    <source>
        <dbReference type="ARBA" id="ARBA00022598"/>
    </source>
</evidence>
<dbReference type="SUPFAM" id="SSF47323">
    <property type="entry name" value="Anticodon-binding domain of a subclass of class I aminoacyl-tRNA synthetases"/>
    <property type="match status" value="1"/>
</dbReference>
<dbReference type="PANTHER" id="PTHR43326:SF1">
    <property type="entry name" value="METHIONINE--TRNA LIGASE, MITOCHONDRIAL"/>
    <property type="match status" value="1"/>
</dbReference>
<dbReference type="InterPro" id="IPR023457">
    <property type="entry name" value="Met-tRNA_synth_2"/>
</dbReference>
<dbReference type="Gene3D" id="2.170.220.10">
    <property type="match status" value="1"/>
</dbReference>
<evidence type="ECO:0000256" key="6">
    <source>
        <dbReference type="ARBA" id="ARBA00022840"/>
    </source>
</evidence>
<evidence type="ECO:0000256" key="1">
    <source>
        <dbReference type="ARBA" id="ARBA00003314"/>
    </source>
</evidence>
<dbReference type="InterPro" id="IPR014758">
    <property type="entry name" value="Met-tRNA_synth"/>
</dbReference>
<dbReference type="EC" id="6.1.1.10" evidence="2"/>
<comment type="similarity">
    <text evidence="10">Belongs to the class-I aminoacyl-tRNA synthetase family.</text>
</comment>
<dbReference type="GO" id="GO:0005524">
    <property type="term" value="F:ATP binding"/>
    <property type="evidence" value="ECO:0007669"/>
    <property type="project" value="UniProtKB-KW"/>
</dbReference>
<keyword evidence="7 10" id="KW-0648">Protein biosynthesis</keyword>
<sequence>MRKKFYFTTAIDYSNDVIHIGHAYQKVVADVIVRYHRLLGREVFFLTGVDEHGAKVQRAAEDNNLDPKIFVDRISTENQKQLTALGVAPDRFIRTTDKDHIKTVQNFWLKVKERGDIYLADFEGWYCEGCEEYKTEGDLVDGRCPYHPEMKIKRLQEKNYFFRWSKYENFLKKYINAHRDFIQPESCRAEMLSFLGQGLNDISISRQNVSWGIPVPGDSQQTIYVWFDALINYLTGAPQGFWPADLHLLGKDNARWHALLWPAMLKSAGYTLPKTVYSHGFLSLNGQKISKSLGNIIRPQELVDKFTTDGGRYLLVGCKNLADDGDISWQKMTNTYNADLANGLGNLVARLSKLCQLSKLKFVIKVPDFSQVAVGEYRQKMEDYHLNEALGFIWEKIKAVDRYLNQKKPWEIKDKTLLRDNLRKAVTRVLEIAVLLTPFFPQTSEKIKKIFTGRGVIPCSPLFLRMKK</sequence>
<dbReference type="Proteomes" id="UP000231282">
    <property type="component" value="Unassembled WGS sequence"/>
</dbReference>
<dbReference type="Gene3D" id="3.40.50.620">
    <property type="entry name" value="HUPs"/>
    <property type="match status" value="1"/>
</dbReference>
<evidence type="ECO:0000256" key="7">
    <source>
        <dbReference type="ARBA" id="ARBA00022917"/>
    </source>
</evidence>
<evidence type="ECO:0000256" key="8">
    <source>
        <dbReference type="ARBA" id="ARBA00023146"/>
    </source>
</evidence>